<dbReference type="Gene3D" id="1.25.40.390">
    <property type="match status" value="1"/>
</dbReference>
<keyword evidence="5" id="KW-0998">Cell outer membrane</keyword>
<dbReference type="RefSeq" id="WP_408083019.1">
    <property type="nucleotide sequence ID" value="NZ_JBELPZ010000001.1"/>
</dbReference>
<protein>
    <submittedName>
        <fullName evidence="7">RagB/SusD family nutrient uptake outer membrane protein</fullName>
    </submittedName>
</protein>
<dbReference type="SUPFAM" id="SSF48452">
    <property type="entry name" value="TPR-like"/>
    <property type="match status" value="1"/>
</dbReference>
<accession>A0ABW8YTS1</accession>
<evidence type="ECO:0000256" key="1">
    <source>
        <dbReference type="ARBA" id="ARBA00004442"/>
    </source>
</evidence>
<dbReference type="Proteomes" id="UP001629156">
    <property type="component" value="Unassembled WGS sequence"/>
</dbReference>
<evidence type="ECO:0000259" key="6">
    <source>
        <dbReference type="Pfam" id="PF07980"/>
    </source>
</evidence>
<evidence type="ECO:0000256" key="2">
    <source>
        <dbReference type="ARBA" id="ARBA00006275"/>
    </source>
</evidence>
<organism evidence="7 8">
    <name type="scientific">Flavobacterium rhizosphaerae</name>
    <dbReference type="NCBI Taxonomy" id="3163298"/>
    <lineage>
        <taxon>Bacteria</taxon>
        <taxon>Pseudomonadati</taxon>
        <taxon>Bacteroidota</taxon>
        <taxon>Flavobacteriia</taxon>
        <taxon>Flavobacteriales</taxon>
        <taxon>Flavobacteriaceae</taxon>
        <taxon>Flavobacterium</taxon>
    </lineage>
</organism>
<proteinExistence type="inferred from homology"/>
<dbReference type="Pfam" id="PF07980">
    <property type="entry name" value="SusD_RagB"/>
    <property type="match status" value="1"/>
</dbReference>
<feature type="domain" description="RagB/SusD" evidence="6">
    <location>
        <begin position="288"/>
        <end position="591"/>
    </location>
</feature>
<evidence type="ECO:0000313" key="8">
    <source>
        <dbReference type="Proteomes" id="UP001629156"/>
    </source>
</evidence>
<sequence>MNYNLKFNLKNITVLACAVLALTGCTNLDEKVLDEVLVSDGGSNAPGALAAAYSRLGEGTFVDNGGMFAMQEYTTDIALLPTRGSDWGDGGKWRAMHEFSWTSTSPVVSSNWSNLTDGITRSLTAIKAIDESEIADKDLLLAEAKGLLAFYTYQVLDLFGQAPYRDPMDTNAPIQILYAETAIDDLILQVEALLPNLASLGEQSTHNGRFTREAAYAMLAEMYLNRAVYKDRYNAGSGFNFNETAVGGNGTDMDKVIYYSNQIINSGKFQLATNFFDNFSINNSGGSELIFVVVQKIDNIHNGDNDMGYMCVARNQRPSPSNRGTNGSCTTPEFFNSWEGNHDDPRFSRKYQYGDGTWFMNDGTTASVPASDIVPNSDNLPWFHFNSGLLYGQQYGPKLTSGGGFEMTNDGRIKVSQLFMEKSAGTAMVFTPELDFDNPSQAVLAQDQINRGVRIFKFEYDPEGGNGASKVDIPLYRLGYIYLMRAEASLRKGETAAALADINMLRTSRTREALYGSTPGAAISSIDADTFHKEWGFEMYWEMHRRPEMIRFGKFDLPYTAKPATEPYKRVFPIPQATIDVTKEITQNMGY</sequence>
<comment type="similarity">
    <text evidence="2">Belongs to the SusD family.</text>
</comment>
<reference evidence="7 8" key="1">
    <citation type="submission" date="2024-06" db="EMBL/GenBank/DDBJ databases">
        <authorList>
            <person name="Kaempfer P."/>
            <person name="Viver T."/>
        </authorList>
    </citation>
    <scope>NUCLEOTIDE SEQUENCE [LARGE SCALE GENOMIC DNA]</scope>
    <source>
        <strain evidence="7 8">ST-119</strain>
    </source>
</reference>
<dbReference type="PROSITE" id="PS51257">
    <property type="entry name" value="PROKAR_LIPOPROTEIN"/>
    <property type="match status" value="1"/>
</dbReference>
<gene>
    <name evidence="7" type="ORF">ABS766_00045</name>
</gene>
<evidence type="ECO:0000256" key="5">
    <source>
        <dbReference type="ARBA" id="ARBA00023237"/>
    </source>
</evidence>
<dbReference type="InterPro" id="IPR011990">
    <property type="entry name" value="TPR-like_helical_dom_sf"/>
</dbReference>
<evidence type="ECO:0000256" key="4">
    <source>
        <dbReference type="ARBA" id="ARBA00023136"/>
    </source>
</evidence>
<comment type="subcellular location">
    <subcellularLocation>
        <location evidence="1">Cell outer membrane</location>
    </subcellularLocation>
</comment>
<evidence type="ECO:0000256" key="3">
    <source>
        <dbReference type="ARBA" id="ARBA00022729"/>
    </source>
</evidence>
<name>A0ABW8YTS1_9FLAO</name>
<dbReference type="InterPro" id="IPR012944">
    <property type="entry name" value="SusD_RagB_dom"/>
</dbReference>
<keyword evidence="8" id="KW-1185">Reference proteome</keyword>
<evidence type="ECO:0000313" key="7">
    <source>
        <dbReference type="EMBL" id="MFL9842797.1"/>
    </source>
</evidence>
<keyword evidence="4" id="KW-0472">Membrane</keyword>
<dbReference type="EMBL" id="JBELPZ010000001">
    <property type="protein sequence ID" value="MFL9842797.1"/>
    <property type="molecule type" value="Genomic_DNA"/>
</dbReference>
<comment type="caution">
    <text evidence="7">The sequence shown here is derived from an EMBL/GenBank/DDBJ whole genome shotgun (WGS) entry which is preliminary data.</text>
</comment>
<keyword evidence="3" id="KW-0732">Signal</keyword>